<dbReference type="InterPro" id="IPR058587">
    <property type="entry name" value="CcmS"/>
</dbReference>
<dbReference type="EMBL" id="MRCA01000012">
    <property type="protein sequence ID" value="OKH12233.1"/>
    <property type="molecule type" value="Genomic_DNA"/>
</dbReference>
<evidence type="ECO:0000259" key="1">
    <source>
        <dbReference type="Pfam" id="PF26619"/>
    </source>
</evidence>
<dbReference type="RefSeq" id="WP_062244359.1">
    <property type="nucleotide sequence ID" value="NZ_MRCA01000012.1"/>
</dbReference>
<protein>
    <recommendedName>
        <fullName evidence="1">Chaperone protein CcmS domain-containing protein</fullName>
    </recommendedName>
</protein>
<dbReference type="AlphaFoldDB" id="A0A1U7GVR6"/>
<organism evidence="2 3">
    <name type="scientific">Fischerella major NIES-592</name>
    <dbReference type="NCBI Taxonomy" id="210994"/>
    <lineage>
        <taxon>Bacteria</taxon>
        <taxon>Bacillati</taxon>
        <taxon>Cyanobacteriota</taxon>
        <taxon>Cyanophyceae</taxon>
        <taxon>Nostocales</taxon>
        <taxon>Hapalosiphonaceae</taxon>
        <taxon>Fischerella</taxon>
    </lineage>
</organism>
<evidence type="ECO:0000313" key="3">
    <source>
        <dbReference type="Proteomes" id="UP000186391"/>
    </source>
</evidence>
<dbReference type="OrthoDB" id="454938at2"/>
<keyword evidence="3" id="KW-1185">Reference proteome</keyword>
<gene>
    <name evidence="2" type="ORF">NIES592_18655</name>
</gene>
<name>A0A1U7GVR6_9CYAN</name>
<feature type="domain" description="Chaperone protein CcmS" evidence="1">
    <location>
        <begin position="3"/>
        <end position="139"/>
    </location>
</feature>
<evidence type="ECO:0000313" key="2">
    <source>
        <dbReference type="EMBL" id="OKH12233.1"/>
    </source>
</evidence>
<proteinExistence type="predicted"/>
<reference evidence="2 3" key="1">
    <citation type="submission" date="2016-11" db="EMBL/GenBank/DDBJ databases">
        <title>Draft Genome Sequences of Nine Cyanobacterial Strains from Diverse Habitats.</title>
        <authorList>
            <person name="Zhu T."/>
            <person name="Hou S."/>
            <person name="Lu X."/>
            <person name="Hess W.R."/>
        </authorList>
    </citation>
    <scope>NUCLEOTIDE SEQUENCE [LARGE SCALE GENOMIC DNA]</scope>
    <source>
        <strain evidence="2 3">NIES-592</strain>
    </source>
</reference>
<dbReference type="Pfam" id="PF26619">
    <property type="entry name" value="CcmS"/>
    <property type="match status" value="1"/>
</dbReference>
<accession>A0A1U7GVR6</accession>
<dbReference type="Proteomes" id="UP000186391">
    <property type="component" value="Unassembled WGS sequence"/>
</dbReference>
<comment type="caution">
    <text evidence="2">The sequence shown here is derived from an EMBL/GenBank/DDBJ whole genome shotgun (WGS) entry which is preliminary data.</text>
</comment>
<sequence>MIFGTTQPESPNNQWRRQLDQFVKVHQRELAALAWGLWLENGDTQGTIGIDLQPQPRFVYCPKETIEKLNESVENRLQEVLGIIEHYQPEVEVVMVAIGKEQIKLIHYEPQPAPPECFAEVGRDMDSLLNMLEQGLSEELQG</sequence>